<dbReference type="GO" id="GO:0005739">
    <property type="term" value="C:mitochondrion"/>
    <property type="evidence" value="ECO:0007669"/>
    <property type="project" value="TreeGrafter"/>
</dbReference>
<protein>
    <recommendedName>
        <fullName evidence="1">Aconitate hydratase, mitochondrial</fullName>
    </recommendedName>
</protein>
<dbReference type="InterPro" id="IPR050926">
    <property type="entry name" value="Aconitase/IPM_isomerase"/>
</dbReference>
<dbReference type="EMBL" id="JABBWG010000013">
    <property type="protein sequence ID" value="KAG1817562.1"/>
    <property type="molecule type" value="Genomic_DNA"/>
</dbReference>
<feature type="domain" description="Aconitase A/isopropylmalate dehydratase small subunit swivel" evidence="2">
    <location>
        <begin position="4"/>
        <end position="80"/>
    </location>
</feature>
<dbReference type="PANTHER" id="PTHR43160:SF3">
    <property type="entry name" value="ACONITATE HYDRATASE, MITOCHONDRIAL"/>
    <property type="match status" value="1"/>
</dbReference>
<dbReference type="RefSeq" id="XP_041193804.1">
    <property type="nucleotide sequence ID" value="XM_041332801.1"/>
</dbReference>
<dbReference type="AlphaFoldDB" id="A0A9P7EC46"/>
<evidence type="ECO:0000313" key="3">
    <source>
        <dbReference type="EMBL" id="KAG1817562.1"/>
    </source>
</evidence>
<dbReference type="InterPro" id="IPR000573">
    <property type="entry name" value="AconitaseA/IPMdHydase_ssu_swvl"/>
</dbReference>
<dbReference type="Gene3D" id="3.20.19.10">
    <property type="entry name" value="Aconitase, domain 4"/>
    <property type="match status" value="2"/>
</dbReference>
<comment type="caution">
    <text evidence="3">The sequence shown here is derived from an EMBL/GenBank/DDBJ whole genome shotgun (WGS) entry which is preliminary data.</text>
</comment>
<evidence type="ECO:0000259" key="2">
    <source>
        <dbReference type="Pfam" id="PF00694"/>
    </source>
</evidence>
<dbReference type="GO" id="GO:0006099">
    <property type="term" value="P:tricarboxylic acid cycle"/>
    <property type="evidence" value="ECO:0007669"/>
    <property type="project" value="TreeGrafter"/>
</dbReference>
<dbReference type="GO" id="GO:0051539">
    <property type="term" value="F:4 iron, 4 sulfur cluster binding"/>
    <property type="evidence" value="ECO:0007669"/>
    <property type="project" value="TreeGrafter"/>
</dbReference>
<sequence length="280" mass="30464">MPDHEGNKIKNQITSEYGPVPQTDAYYCNKGIKWVVIGDSNYGKGSSCEHAALEPHYLGGLAIVTQFFACIHETNLKNDKVDILGLETFAPGKNLTLVAKHAGGSKDEISLAHSFNKSQVEWFKAGSALDLLCAGCTPAGSGLHVCLEAGETSAVRRADVLVLLEELDGMLVVVLLEGLLHSFCSTCSMSVPTLSLVQRDDGRRAWYESKTASALVILCWDIDNLLLHFTSDLDAMLKEEVSVALGSMFVSNLRVWHTLSIMHFASLSLDFPVFSVEDQA</sequence>
<organism evidence="3 4">
    <name type="scientific">Suillus subaureus</name>
    <dbReference type="NCBI Taxonomy" id="48587"/>
    <lineage>
        <taxon>Eukaryota</taxon>
        <taxon>Fungi</taxon>
        <taxon>Dikarya</taxon>
        <taxon>Basidiomycota</taxon>
        <taxon>Agaricomycotina</taxon>
        <taxon>Agaricomycetes</taxon>
        <taxon>Agaricomycetidae</taxon>
        <taxon>Boletales</taxon>
        <taxon>Suillineae</taxon>
        <taxon>Suillaceae</taxon>
        <taxon>Suillus</taxon>
    </lineage>
</organism>
<dbReference type="GO" id="GO:0005829">
    <property type="term" value="C:cytosol"/>
    <property type="evidence" value="ECO:0007669"/>
    <property type="project" value="TreeGrafter"/>
</dbReference>
<keyword evidence="4" id="KW-1185">Reference proteome</keyword>
<dbReference type="GO" id="GO:0003994">
    <property type="term" value="F:aconitate hydratase activity"/>
    <property type="evidence" value="ECO:0007669"/>
    <property type="project" value="TreeGrafter"/>
</dbReference>
<evidence type="ECO:0000256" key="1">
    <source>
        <dbReference type="ARBA" id="ARBA00015940"/>
    </source>
</evidence>
<name>A0A9P7EC46_9AGAM</name>
<dbReference type="SUPFAM" id="SSF52016">
    <property type="entry name" value="LeuD/IlvD-like"/>
    <property type="match status" value="1"/>
</dbReference>
<dbReference type="OrthoDB" id="2224430at2759"/>
<dbReference type="Proteomes" id="UP000807769">
    <property type="component" value="Unassembled WGS sequence"/>
</dbReference>
<reference evidence="3" key="1">
    <citation type="journal article" date="2020" name="New Phytol.">
        <title>Comparative genomics reveals dynamic genome evolution in host specialist ectomycorrhizal fungi.</title>
        <authorList>
            <person name="Lofgren L.A."/>
            <person name="Nguyen N.H."/>
            <person name="Vilgalys R."/>
            <person name="Ruytinx J."/>
            <person name="Liao H.L."/>
            <person name="Branco S."/>
            <person name="Kuo A."/>
            <person name="LaButti K."/>
            <person name="Lipzen A."/>
            <person name="Andreopoulos W."/>
            <person name="Pangilinan J."/>
            <person name="Riley R."/>
            <person name="Hundley H."/>
            <person name="Na H."/>
            <person name="Barry K."/>
            <person name="Grigoriev I.V."/>
            <person name="Stajich J.E."/>
            <person name="Kennedy P.G."/>
        </authorList>
    </citation>
    <scope>NUCLEOTIDE SEQUENCE</scope>
    <source>
        <strain evidence="3">MN1</strain>
    </source>
</reference>
<proteinExistence type="predicted"/>
<accession>A0A9P7EC46</accession>
<dbReference type="PANTHER" id="PTHR43160">
    <property type="entry name" value="ACONITATE HYDRATASE B"/>
    <property type="match status" value="1"/>
</dbReference>
<evidence type="ECO:0000313" key="4">
    <source>
        <dbReference type="Proteomes" id="UP000807769"/>
    </source>
</evidence>
<gene>
    <name evidence="3" type="ORF">BJ212DRAFT_1299109</name>
</gene>
<dbReference type="Pfam" id="PF00694">
    <property type="entry name" value="Aconitase_C"/>
    <property type="match status" value="1"/>
</dbReference>
<dbReference type="InterPro" id="IPR015928">
    <property type="entry name" value="Aconitase/3IPM_dehydase_swvl"/>
</dbReference>
<dbReference type="GeneID" id="64626818"/>